<gene>
    <name evidence="4" type="ORF">XNOV1_A004891</name>
</gene>
<evidence type="ECO:0000313" key="5">
    <source>
        <dbReference type="Proteomes" id="UP001178508"/>
    </source>
</evidence>
<dbReference type="AlphaFoldDB" id="A0AAV1HN74"/>
<keyword evidence="1" id="KW-1133">Transmembrane helix</keyword>
<evidence type="ECO:0000313" key="4">
    <source>
        <dbReference type="EMBL" id="CAJ1085772.1"/>
    </source>
</evidence>
<dbReference type="Proteomes" id="UP001178508">
    <property type="component" value="Chromosome 23"/>
</dbReference>
<accession>A0AAV1HN74</accession>
<sequence length="224" mass="25524">MMASMILLFFSLTCCVHGTVVVNVAHSSYQAEENQDLTLEWTFTPKPQSSLKDLFIICDFLTDQKDLVLFYLREGVEVPQKDGDFSGRVQWDKEVLREGRIRLNVSSLRTEDSGWYACNVKTDIGGNLRLCRVTVTAKNQNRSEREAESPDIVMWGWTDFLTQVGMIAGVAAVLFALCLYISRSFPGCGRGRVVVHVIDVISKERRYHGYMQQQFCHHDMTGRI</sequence>
<feature type="domain" description="Ig-like" evidence="3">
    <location>
        <begin position="1"/>
        <end position="136"/>
    </location>
</feature>
<proteinExistence type="predicted"/>
<keyword evidence="2" id="KW-0732">Signal</keyword>
<evidence type="ECO:0000256" key="2">
    <source>
        <dbReference type="SAM" id="SignalP"/>
    </source>
</evidence>
<keyword evidence="1" id="KW-0472">Membrane</keyword>
<dbReference type="EMBL" id="OY660886">
    <property type="protein sequence ID" value="CAJ1085772.1"/>
    <property type="molecule type" value="Genomic_DNA"/>
</dbReference>
<evidence type="ECO:0000256" key="1">
    <source>
        <dbReference type="SAM" id="Phobius"/>
    </source>
</evidence>
<feature type="transmembrane region" description="Helical" evidence="1">
    <location>
        <begin position="160"/>
        <end position="182"/>
    </location>
</feature>
<keyword evidence="5" id="KW-1185">Reference proteome</keyword>
<reference evidence="4" key="1">
    <citation type="submission" date="2023-08" db="EMBL/GenBank/DDBJ databases">
        <authorList>
            <person name="Alioto T."/>
            <person name="Alioto T."/>
            <person name="Gomez Garrido J."/>
        </authorList>
    </citation>
    <scope>NUCLEOTIDE SEQUENCE</scope>
</reference>
<protein>
    <submittedName>
        <fullName evidence="4">Uncharacterized protein LOC117807628</fullName>
    </submittedName>
</protein>
<dbReference type="PROSITE" id="PS50835">
    <property type="entry name" value="IG_LIKE"/>
    <property type="match status" value="1"/>
</dbReference>
<dbReference type="InterPro" id="IPR036179">
    <property type="entry name" value="Ig-like_dom_sf"/>
</dbReference>
<keyword evidence="1" id="KW-0812">Transmembrane</keyword>
<feature type="signal peptide" evidence="2">
    <location>
        <begin position="1"/>
        <end position="18"/>
    </location>
</feature>
<dbReference type="InterPro" id="IPR013783">
    <property type="entry name" value="Ig-like_fold"/>
</dbReference>
<dbReference type="SUPFAM" id="SSF48726">
    <property type="entry name" value="Immunoglobulin"/>
    <property type="match status" value="1"/>
</dbReference>
<name>A0AAV1HN74_XYRNO</name>
<feature type="chain" id="PRO_5043762981" evidence="2">
    <location>
        <begin position="19"/>
        <end position="224"/>
    </location>
</feature>
<dbReference type="Gene3D" id="2.60.40.10">
    <property type="entry name" value="Immunoglobulins"/>
    <property type="match status" value="1"/>
</dbReference>
<organism evidence="4 5">
    <name type="scientific">Xyrichtys novacula</name>
    <name type="common">Pearly razorfish</name>
    <name type="synonym">Hemipteronotus novacula</name>
    <dbReference type="NCBI Taxonomy" id="13765"/>
    <lineage>
        <taxon>Eukaryota</taxon>
        <taxon>Metazoa</taxon>
        <taxon>Chordata</taxon>
        <taxon>Craniata</taxon>
        <taxon>Vertebrata</taxon>
        <taxon>Euteleostomi</taxon>
        <taxon>Actinopterygii</taxon>
        <taxon>Neopterygii</taxon>
        <taxon>Teleostei</taxon>
        <taxon>Neoteleostei</taxon>
        <taxon>Acanthomorphata</taxon>
        <taxon>Eupercaria</taxon>
        <taxon>Labriformes</taxon>
        <taxon>Labridae</taxon>
        <taxon>Xyrichtys</taxon>
    </lineage>
</organism>
<dbReference type="InterPro" id="IPR007110">
    <property type="entry name" value="Ig-like_dom"/>
</dbReference>
<evidence type="ECO:0000259" key="3">
    <source>
        <dbReference type="PROSITE" id="PS50835"/>
    </source>
</evidence>